<gene>
    <name evidence="1" type="ORF">BQ8482_350075</name>
</gene>
<proteinExistence type="predicted"/>
<dbReference type="AlphaFoldDB" id="A0A2P9AQJ2"/>
<sequence>MASVRAAIARRAQSSPSFHEPDFIQNAISGAPRSGYAGSLTNCFHTVCQGTTSSEGVLIHDKNFMSSPIRAAVLAPHETYMLHCNMLPLAPY</sequence>
<protein>
    <submittedName>
        <fullName evidence="1">Uncharacterized protein</fullName>
    </submittedName>
</protein>
<evidence type="ECO:0000313" key="2">
    <source>
        <dbReference type="Proteomes" id="UP000245698"/>
    </source>
</evidence>
<accession>A0A2P9AQJ2</accession>
<dbReference type="EMBL" id="FUIG01000043">
    <property type="protein sequence ID" value="SJM33431.1"/>
    <property type="molecule type" value="Genomic_DNA"/>
</dbReference>
<keyword evidence="2" id="KW-1185">Reference proteome</keyword>
<organism evidence="1 2">
    <name type="scientific">Mesorhizobium delmotii</name>
    <dbReference type="NCBI Taxonomy" id="1631247"/>
    <lineage>
        <taxon>Bacteria</taxon>
        <taxon>Pseudomonadati</taxon>
        <taxon>Pseudomonadota</taxon>
        <taxon>Alphaproteobacteria</taxon>
        <taxon>Hyphomicrobiales</taxon>
        <taxon>Phyllobacteriaceae</taxon>
        <taxon>Mesorhizobium</taxon>
    </lineage>
</organism>
<reference evidence="2" key="1">
    <citation type="submission" date="2016-12" db="EMBL/GenBank/DDBJ databases">
        <authorList>
            <person name="Brunel B."/>
        </authorList>
    </citation>
    <scope>NUCLEOTIDE SEQUENCE [LARGE SCALE GENOMIC DNA]</scope>
</reference>
<name>A0A2P9AQJ2_9HYPH</name>
<dbReference type="Proteomes" id="UP000245698">
    <property type="component" value="Unassembled WGS sequence"/>
</dbReference>
<evidence type="ECO:0000313" key="1">
    <source>
        <dbReference type="EMBL" id="SJM33431.1"/>
    </source>
</evidence>